<accession>A0A1L4FRF9</accession>
<sequence>MKNNLTGFFQIEKNDKITSEDLKSLRKFYAPILGAQAILLYEYLLDLASSSDKNSYHSNFELSALDILLGTTKEAITDARMKLEALSLIETFKDHVNSRVIFALNRPLDAKGIEKNMLIKQKIISLIGKNQFQRLLKDETFKNTFDRDEVEEISVDFDSYFYEAETTTIQSNLINNLKTSIEKMDKPKMVQQTQKNIPTFGVNIQSRLNFSNDNYYDNFYEAALKLNSFDFYKFLLNIQDLEEREITLIQKHLKNFKSDKLLNLTMLISYFLINGVSFKFVSSFAKELKKHSEIENMSFEEFELIMDNFVFNNSMDQISYMKFKALKSSYLGNL</sequence>
<reference evidence="3" key="1">
    <citation type="submission" date="2016-10" db="EMBL/GenBank/DDBJ databases">
        <authorList>
            <person name="Beylefeld A."/>
            <person name="Abolnik C."/>
        </authorList>
    </citation>
    <scope>NUCLEOTIDE SEQUENCE [LARGE SCALE GENOMIC DNA]</scope>
    <source>
        <strain evidence="3">B359_6</strain>
    </source>
</reference>
<gene>
    <name evidence="2" type="ORF">BLA55_00640</name>
</gene>
<name>A0A1L4FRF9_9BACT</name>
<dbReference type="InterPro" id="IPR058660">
    <property type="entry name" value="WHD_DnaB"/>
</dbReference>
<dbReference type="RefSeq" id="WP_073372202.1">
    <property type="nucleotide sequence ID" value="NZ_CP017813.1"/>
</dbReference>
<dbReference type="KEGG" id="mpul:BLA55_00640"/>
<dbReference type="Pfam" id="PF25888">
    <property type="entry name" value="WHD_DnaB"/>
    <property type="match status" value="1"/>
</dbReference>
<dbReference type="STRING" id="48003.BLA55_00640"/>
<feature type="domain" description="Replicative helicase loading/DNA remodeling protein DnaB N-terminal winged helix" evidence="1">
    <location>
        <begin position="9"/>
        <end position="192"/>
    </location>
</feature>
<dbReference type="Proteomes" id="UP000184322">
    <property type="component" value="Chromosome"/>
</dbReference>
<protein>
    <recommendedName>
        <fullName evidence="1">Replicative helicase loading/DNA remodeling protein DnaB N-terminal winged helix domain-containing protein</fullName>
    </recommendedName>
</protein>
<dbReference type="OrthoDB" id="395744at2"/>
<evidence type="ECO:0000313" key="2">
    <source>
        <dbReference type="EMBL" id="APJ38197.1"/>
    </source>
</evidence>
<dbReference type="AlphaFoldDB" id="A0A1L4FRF9"/>
<evidence type="ECO:0000313" key="3">
    <source>
        <dbReference type="Proteomes" id="UP000184322"/>
    </source>
</evidence>
<organism evidence="2 3">
    <name type="scientific">Mycoplasmopsis pullorum</name>
    <dbReference type="NCBI Taxonomy" id="48003"/>
    <lineage>
        <taxon>Bacteria</taxon>
        <taxon>Bacillati</taxon>
        <taxon>Mycoplasmatota</taxon>
        <taxon>Mycoplasmoidales</taxon>
        <taxon>Metamycoplasmataceae</taxon>
        <taxon>Mycoplasmopsis</taxon>
    </lineage>
</organism>
<dbReference type="EMBL" id="CP017813">
    <property type="protein sequence ID" value="APJ38197.1"/>
    <property type="molecule type" value="Genomic_DNA"/>
</dbReference>
<keyword evidence="3" id="KW-1185">Reference proteome</keyword>
<proteinExistence type="predicted"/>
<evidence type="ECO:0000259" key="1">
    <source>
        <dbReference type="Pfam" id="PF25888"/>
    </source>
</evidence>